<gene>
    <name evidence="1" type="ORF">HMP0015_0232</name>
</gene>
<comment type="caution">
    <text evidence="1">The sequence shown here is derived from an EMBL/GenBank/DDBJ whole genome shotgun (WGS) entry which is preliminary data.</text>
</comment>
<dbReference type="AlphaFoldDB" id="D4XKJ0"/>
<dbReference type="EMBL" id="ADMT01000067">
    <property type="protein sequence ID" value="EFF84292.1"/>
    <property type="molecule type" value="Genomic_DNA"/>
</dbReference>
<proteinExistence type="predicted"/>
<sequence>MIIFLFTVYLTQLEKKSRFGKSSLSIAVLVIILRFLDFKFHSLLFSKL</sequence>
<dbReference type="Proteomes" id="UP000003085">
    <property type="component" value="Unassembled WGS sequence"/>
</dbReference>
<evidence type="ECO:0000313" key="1">
    <source>
        <dbReference type="EMBL" id="EFF84292.1"/>
    </source>
</evidence>
<protein>
    <submittedName>
        <fullName evidence="1">Uncharacterized protein</fullName>
    </submittedName>
</protein>
<reference evidence="2" key="1">
    <citation type="submission" date="2010-03" db="EMBL/GenBank/DDBJ databases">
        <title>Complete sequence of Mobiluncus curtisii ATCC 43063.</title>
        <authorList>
            <person name="Muzny D."/>
            <person name="Qin X."/>
            <person name="Deng J."/>
            <person name="Jiang H."/>
            <person name="Liu Y."/>
            <person name="Qu J."/>
            <person name="Song X.-Z."/>
            <person name="Zhang L."/>
            <person name="Thornton R."/>
            <person name="Coyle M."/>
            <person name="Francisco L."/>
            <person name="Jackson L."/>
            <person name="Javaid M."/>
            <person name="Korchina V."/>
            <person name="Kovar C."/>
            <person name="Mata R."/>
            <person name="Mathew T."/>
            <person name="Ngo R."/>
            <person name="Nguyen L."/>
            <person name="Nguyen N."/>
            <person name="Okwuonu G."/>
            <person name="Ongeri F."/>
            <person name="Pham C."/>
            <person name="Simmons D."/>
            <person name="Wilczek-Boney K."/>
            <person name="Hale W."/>
            <person name="Jakkamsetti A."/>
            <person name="Pham P."/>
            <person name="Ruth R."/>
            <person name="San Lucas F."/>
            <person name="Warren J."/>
            <person name="Zhang J."/>
            <person name="Zhao Z."/>
            <person name="Zhou C."/>
            <person name="Zhu D."/>
            <person name="Lee S."/>
            <person name="Bess C."/>
            <person name="Blankenburg K."/>
            <person name="Forbes L."/>
            <person name="Fu Q."/>
            <person name="Gubbala S."/>
            <person name="Hirani K."/>
            <person name="Jayaseelan J.C."/>
            <person name="Lara F."/>
            <person name="Munidasa M."/>
            <person name="Palculict T."/>
            <person name="Patil S."/>
            <person name="Pu L.-L."/>
            <person name="Saada N."/>
            <person name="Tang L."/>
            <person name="Weissenberger G."/>
            <person name="Zhu Y."/>
            <person name="Hemphill L."/>
            <person name="Shang Y."/>
            <person name="Youmans B."/>
            <person name="Ayvaz T."/>
            <person name="Ross M."/>
            <person name="Santibanez J."/>
            <person name="Aqrawi P."/>
            <person name="Gross S."/>
            <person name="Joshi V."/>
            <person name="Fowler G."/>
            <person name="Nazareth L."/>
            <person name="Reid J."/>
            <person name="Worley K."/>
            <person name="Petrosino J."/>
            <person name="Highlander S."/>
            <person name="Gibbs R."/>
            <person name="Gibbs R."/>
        </authorList>
    </citation>
    <scope>NUCLEOTIDE SEQUENCE [LARGE SCALE GENOMIC DNA]</scope>
    <source>
        <strain evidence="2">ATCC 19194</strain>
    </source>
</reference>
<accession>D4XKJ0</accession>
<organism evidence="1 2">
    <name type="scientific">Acinetobacter haemolyticus ATCC 19194</name>
    <dbReference type="NCBI Taxonomy" id="707232"/>
    <lineage>
        <taxon>Bacteria</taxon>
        <taxon>Pseudomonadati</taxon>
        <taxon>Pseudomonadota</taxon>
        <taxon>Gammaproteobacteria</taxon>
        <taxon>Moraxellales</taxon>
        <taxon>Moraxellaceae</taxon>
        <taxon>Acinetobacter</taxon>
    </lineage>
</organism>
<name>D4XKJ0_ACIHA</name>
<dbReference type="HOGENOM" id="CLU_3148336_0_0_6"/>
<evidence type="ECO:0000313" key="2">
    <source>
        <dbReference type="Proteomes" id="UP000003085"/>
    </source>
</evidence>